<dbReference type="InterPro" id="IPR008523">
    <property type="entry name" value="DUF805"/>
</dbReference>
<reference evidence="3 4" key="1">
    <citation type="submission" date="2017-08" db="EMBL/GenBank/DDBJ databases">
        <title>Reclassification of Bisgaard taxon 37 and 44.</title>
        <authorList>
            <person name="Christensen H."/>
        </authorList>
    </citation>
    <scope>NUCLEOTIDE SEQUENCE [LARGE SCALE GENOMIC DNA]</scope>
    <source>
        <strain evidence="3 4">B96_4</strain>
    </source>
</reference>
<keyword evidence="4" id="KW-1185">Reference proteome</keyword>
<name>A0A3A1Y9C7_9GAMM</name>
<feature type="compositionally biased region" description="Polar residues" evidence="1">
    <location>
        <begin position="171"/>
        <end position="183"/>
    </location>
</feature>
<keyword evidence="2" id="KW-0472">Membrane</keyword>
<dbReference type="GO" id="GO:0016020">
    <property type="term" value="C:membrane"/>
    <property type="evidence" value="ECO:0007669"/>
    <property type="project" value="InterPro"/>
</dbReference>
<keyword evidence="2" id="KW-0812">Transmembrane</keyword>
<organism evidence="3 4">
    <name type="scientific">Psittacicella melopsittaci</name>
    <dbReference type="NCBI Taxonomy" id="2028576"/>
    <lineage>
        <taxon>Bacteria</taxon>
        <taxon>Pseudomonadati</taxon>
        <taxon>Pseudomonadota</taxon>
        <taxon>Gammaproteobacteria</taxon>
        <taxon>Pasteurellales</taxon>
        <taxon>Psittacicellaceae</taxon>
        <taxon>Psittacicella</taxon>
    </lineage>
</organism>
<protein>
    <recommendedName>
        <fullName evidence="5">DUF805 domain-containing protein</fullName>
    </recommendedName>
</protein>
<gene>
    <name evidence="3" type="ORF">CJP74_03685</name>
</gene>
<feature type="transmembrane region" description="Helical" evidence="2">
    <location>
        <begin position="106"/>
        <end position="127"/>
    </location>
</feature>
<feature type="transmembrane region" description="Helical" evidence="2">
    <location>
        <begin position="74"/>
        <end position="94"/>
    </location>
</feature>
<evidence type="ECO:0000256" key="2">
    <source>
        <dbReference type="SAM" id="Phobius"/>
    </source>
</evidence>
<dbReference type="OrthoDB" id="5678236at2"/>
<feature type="transmembrane region" description="Helical" evidence="2">
    <location>
        <begin position="139"/>
        <end position="157"/>
    </location>
</feature>
<feature type="transmembrane region" description="Helical" evidence="2">
    <location>
        <begin position="37"/>
        <end position="54"/>
    </location>
</feature>
<accession>A0A3A1Y9C7</accession>
<sequence length="191" mass="21596">MSNLDFPENLPFGQNYKLHHSRNYYFNYKGKETLTPFWRYMLVPFILSIVLNLVKGDLVTFASQMFSPLGALVYLNLLYLVFLVAFVLPSTAAVARRLNTTSFSSLLAVVYLISLLGIWVYFNASLAEEGFLANLAQSSYLSLVCALYPIPLILCAADKKKANSIRSQAEQDFNWQGKGNTDTNDTKPKRR</sequence>
<evidence type="ECO:0008006" key="5">
    <source>
        <dbReference type="Google" id="ProtNLM"/>
    </source>
</evidence>
<dbReference type="AlphaFoldDB" id="A0A3A1Y9C7"/>
<evidence type="ECO:0000256" key="1">
    <source>
        <dbReference type="SAM" id="MobiDB-lite"/>
    </source>
</evidence>
<dbReference type="Proteomes" id="UP000266258">
    <property type="component" value="Unassembled WGS sequence"/>
</dbReference>
<keyword evidence="2" id="KW-1133">Transmembrane helix</keyword>
<dbReference type="Pfam" id="PF05656">
    <property type="entry name" value="DUF805"/>
    <property type="match status" value="1"/>
</dbReference>
<proteinExistence type="predicted"/>
<dbReference type="RefSeq" id="WP_119496915.1">
    <property type="nucleotide sequence ID" value="NZ_NRJH01000030.1"/>
</dbReference>
<comment type="caution">
    <text evidence="3">The sequence shown here is derived from an EMBL/GenBank/DDBJ whole genome shotgun (WGS) entry which is preliminary data.</text>
</comment>
<dbReference type="EMBL" id="NRJH01000030">
    <property type="protein sequence ID" value="RIY32717.1"/>
    <property type="molecule type" value="Genomic_DNA"/>
</dbReference>
<feature type="region of interest" description="Disordered" evidence="1">
    <location>
        <begin position="171"/>
        <end position="191"/>
    </location>
</feature>
<evidence type="ECO:0000313" key="4">
    <source>
        <dbReference type="Proteomes" id="UP000266258"/>
    </source>
</evidence>
<evidence type="ECO:0000313" key="3">
    <source>
        <dbReference type="EMBL" id="RIY32717.1"/>
    </source>
</evidence>